<evidence type="ECO:0000313" key="2">
    <source>
        <dbReference type="EMBL" id="ELU38067.1"/>
    </source>
</evidence>
<dbReference type="HOGENOM" id="CLU_2795703_0_0_1"/>
<name>L8WMQ8_THACA</name>
<reference evidence="2 3" key="1">
    <citation type="journal article" date="2013" name="Nat. Commun.">
        <title>The evolution and pathogenic mechanisms of the rice sheath blight pathogen.</title>
        <authorList>
            <person name="Zheng A."/>
            <person name="Lin R."/>
            <person name="Xu L."/>
            <person name="Qin P."/>
            <person name="Tang C."/>
            <person name="Ai P."/>
            <person name="Zhang D."/>
            <person name="Liu Y."/>
            <person name="Sun Z."/>
            <person name="Feng H."/>
            <person name="Wang Y."/>
            <person name="Chen Y."/>
            <person name="Liang X."/>
            <person name="Fu R."/>
            <person name="Li Q."/>
            <person name="Zhang J."/>
            <person name="Yu X."/>
            <person name="Xie Z."/>
            <person name="Ding L."/>
            <person name="Guan P."/>
            <person name="Tang J."/>
            <person name="Liang Y."/>
            <person name="Wang S."/>
            <person name="Deng Q."/>
            <person name="Li S."/>
            <person name="Zhu J."/>
            <person name="Wang L."/>
            <person name="Liu H."/>
            <person name="Li P."/>
        </authorList>
    </citation>
    <scope>NUCLEOTIDE SEQUENCE [LARGE SCALE GENOMIC DNA]</scope>
    <source>
        <strain evidence="3">AG-1 IA</strain>
    </source>
</reference>
<gene>
    <name evidence="2" type="ORF">AG1IA_07904</name>
</gene>
<feature type="compositionally biased region" description="Basic and acidic residues" evidence="1">
    <location>
        <begin position="24"/>
        <end position="34"/>
    </location>
</feature>
<dbReference type="Proteomes" id="UP000011668">
    <property type="component" value="Unassembled WGS sequence"/>
</dbReference>
<protein>
    <submittedName>
        <fullName evidence="2">Uncharacterized protein</fullName>
    </submittedName>
</protein>
<keyword evidence="3" id="KW-1185">Reference proteome</keyword>
<organism evidence="2 3">
    <name type="scientific">Thanatephorus cucumeris (strain AG1-IA)</name>
    <name type="common">Rice sheath blight fungus</name>
    <name type="synonym">Rhizoctonia solani</name>
    <dbReference type="NCBI Taxonomy" id="983506"/>
    <lineage>
        <taxon>Eukaryota</taxon>
        <taxon>Fungi</taxon>
        <taxon>Dikarya</taxon>
        <taxon>Basidiomycota</taxon>
        <taxon>Agaricomycotina</taxon>
        <taxon>Agaricomycetes</taxon>
        <taxon>Cantharellales</taxon>
        <taxon>Ceratobasidiaceae</taxon>
        <taxon>Rhizoctonia</taxon>
        <taxon>Rhizoctonia solani AG-1</taxon>
    </lineage>
</organism>
<proteinExistence type="predicted"/>
<accession>L8WMQ8</accession>
<feature type="region of interest" description="Disordered" evidence="1">
    <location>
        <begin position="1"/>
        <end position="34"/>
    </location>
</feature>
<sequence length="68" mass="7335">MTYLSRDTVSASIMNPRASMRRGPKGERTGEERNIQVPIDVCESAIIDLNGSPPRSLTLATCSNPCGL</sequence>
<dbReference type="EMBL" id="AFRT01002284">
    <property type="protein sequence ID" value="ELU38067.1"/>
    <property type="molecule type" value="Genomic_DNA"/>
</dbReference>
<evidence type="ECO:0000256" key="1">
    <source>
        <dbReference type="SAM" id="MobiDB-lite"/>
    </source>
</evidence>
<evidence type="ECO:0000313" key="3">
    <source>
        <dbReference type="Proteomes" id="UP000011668"/>
    </source>
</evidence>
<comment type="caution">
    <text evidence="2">The sequence shown here is derived from an EMBL/GenBank/DDBJ whole genome shotgun (WGS) entry which is preliminary data.</text>
</comment>
<dbReference type="AlphaFoldDB" id="L8WMQ8"/>
<feature type="compositionally biased region" description="Polar residues" evidence="1">
    <location>
        <begin position="1"/>
        <end position="13"/>
    </location>
</feature>